<organism evidence="1 2">
    <name type="scientific">Ciona intestinalis</name>
    <name type="common">Transparent sea squirt</name>
    <name type="synonym">Ascidia intestinalis</name>
    <dbReference type="NCBI Taxonomy" id="7719"/>
    <lineage>
        <taxon>Eukaryota</taxon>
        <taxon>Metazoa</taxon>
        <taxon>Chordata</taxon>
        <taxon>Tunicata</taxon>
        <taxon>Ascidiacea</taxon>
        <taxon>Phlebobranchia</taxon>
        <taxon>Cionidae</taxon>
        <taxon>Ciona</taxon>
    </lineage>
</organism>
<name>H2XQP4_CIOIN</name>
<evidence type="ECO:0000313" key="1">
    <source>
        <dbReference type="Ensembl" id="ENSCINP00000031978.1"/>
    </source>
</evidence>
<protein>
    <submittedName>
        <fullName evidence="1">Uncharacterized protein</fullName>
    </submittedName>
</protein>
<dbReference type="HOGENOM" id="CLU_3124459_0_0_1"/>
<dbReference type="Proteomes" id="UP000008144">
    <property type="component" value="Chromosome 13"/>
</dbReference>
<evidence type="ECO:0000313" key="2">
    <source>
        <dbReference type="Proteomes" id="UP000008144"/>
    </source>
</evidence>
<proteinExistence type="predicted"/>
<reference evidence="1" key="2">
    <citation type="journal article" date="2008" name="Genome Biol.">
        <title>Improved genome assembly and evidence-based global gene model set for the chordate Ciona intestinalis: new insight into intron and operon populations.</title>
        <authorList>
            <person name="Satou Y."/>
            <person name="Mineta K."/>
            <person name="Ogasawara M."/>
            <person name="Sasakura Y."/>
            <person name="Shoguchi E."/>
            <person name="Ueno K."/>
            <person name="Yamada L."/>
            <person name="Matsumoto J."/>
            <person name="Wasserscheid J."/>
            <person name="Dewar K."/>
            <person name="Wiley G.B."/>
            <person name="Macmil S.L."/>
            <person name="Roe B.A."/>
            <person name="Zeller R.W."/>
            <person name="Hastings K.E."/>
            <person name="Lemaire P."/>
            <person name="Lindquist E."/>
            <person name="Endo T."/>
            <person name="Hotta K."/>
            <person name="Inaba K."/>
        </authorList>
    </citation>
    <scope>NUCLEOTIDE SEQUENCE [LARGE SCALE GENOMIC DNA]</scope>
    <source>
        <strain evidence="1">wild type</strain>
    </source>
</reference>
<dbReference type="AlphaFoldDB" id="H2XQP4"/>
<reference evidence="1" key="4">
    <citation type="submission" date="2025-09" db="UniProtKB">
        <authorList>
            <consortium name="Ensembl"/>
        </authorList>
    </citation>
    <scope>IDENTIFICATION</scope>
</reference>
<reference evidence="1" key="3">
    <citation type="submission" date="2025-08" db="UniProtKB">
        <authorList>
            <consortium name="Ensembl"/>
        </authorList>
    </citation>
    <scope>IDENTIFICATION</scope>
</reference>
<dbReference type="Ensembl" id="ENSCINT00000032839.1">
    <property type="protein sequence ID" value="ENSCINP00000031978.1"/>
    <property type="gene ID" value="ENSCING00000023024.1"/>
</dbReference>
<dbReference type="EMBL" id="EAAA01001132">
    <property type="status" value="NOT_ANNOTATED_CDS"/>
    <property type="molecule type" value="Genomic_DNA"/>
</dbReference>
<accession>H2XQP4</accession>
<keyword evidence="2" id="KW-1185">Reference proteome</keyword>
<dbReference type="InParanoid" id="H2XQP4"/>
<reference evidence="2" key="1">
    <citation type="journal article" date="2002" name="Science">
        <title>The draft genome of Ciona intestinalis: insights into chordate and vertebrate origins.</title>
        <authorList>
            <person name="Dehal P."/>
            <person name="Satou Y."/>
            <person name="Campbell R.K."/>
            <person name="Chapman J."/>
            <person name="Degnan B."/>
            <person name="De Tomaso A."/>
            <person name="Davidson B."/>
            <person name="Di Gregorio A."/>
            <person name="Gelpke M."/>
            <person name="Goodstein D.M."/>
            <person name="Harafuji N."/>
            <person name="Hastings K.E."/>
            <person name="Ho I."/>
            <person name="Hotta K."/>
            <person name="Huang W."/>
            <person name="Kawashima T."/>
            <person name="Lemaire P."/>
            <person name="Martinez D."/>
            <person name="Meinertzhagen I.A."/>
            <person name="Necula S."/>
            <person name="Nonaka M."/>
            <person name="Putnam N."/>
            <person name="Rash S."/>
            <person name="Saiga H."/>
            <person name="Satake M."/>
            <person name="Terry A."/>
            <person name="Yamada L."/>
            <person name="Wang H.G."/>
            <person name="Awazu S."/>
            <person name="Azumi K."/>
            <person name="Boore J."/>
            <person name="Branno M."/>
            <person name="Chin-Bow S."/>
            <person name="DeSantis R."/>
            <person name="Doyle S."/>
            <person name="Francino P."/>
            <person name="Keys D.N."/>
            <person name="Haga S."/>
            <person name="Hayashi H."/>
            <person name="Hino K."/>
            <person name="Imai K.S."/>
            <person name="Inaba K."/>
            <person name="Kano S."/>
            <person name="Kobayashi K."/>
            <person name="Kobayashi M."/>
            <person name="Lee B.I."/>
            <person name="Makabe K.W."/>
            <person name="Manohar C."/>
            <person name="Matassi G."/>
            <person name="Medina M."/>
            <person name="Mochizuki Y."/>
            <person name="Mount S."/>
            <person name="Morishita T."/>
            <person name="Miura S."/>
            <person name="Nakayama A."/>
            <person name="Nishizaka S."/>
            <person name="Nomoto H."/>
            <person name="Ohta F."/>
            <person name="Oishi K."/>
            <person name="Rigoutsos I."/>
            <person name="Sano M."/>
            <person name="Sasaki A."/>
            <person name="Sasakura Y."/>
            <person name="Shoguchi E."/>
            <person name="Shin-i T."/>
            <person name="Spagnuolo A."/>
            <person name="Stainier D."/>
            <person name="Suzuki M.M."/>
            <person name="Tassy O."/>
            <person name="Takatori N."/>
            <person name="Tokuoka M."/>
            <person name="Yagi K."/>
            <person name="Yoshizaki F."/>
            <person name="Wada S."/>
            <person name="Zhang C."/>
            <person name="Hyatt P.D."/>
            <person name="Larimer F."/>
            <person name="Detter C."/>
            <person name="Doggett N."/>
            <person name="Glavina T."/>
            <person name="Hawkins T."/>
            <person name="Richardson P."/>
            <person name="Lucas S."/>
            <person name="Kohara Y."/>
            <person name="Levine M."/>
            <person name="Satoh N."/>
            <person name="Rokhsar D.S."/>
        </authorList>
    </citation>
    <scope>NUCLEOTIDE SEQUENCE [LARGE SCALE GENOMIC DNA]</scope>
</reference>
<sequence>MRVFTSFLEPRILRKRQNVREGMLRKKKLFYKLKYVIKKQSVKYSSRTNI</sequence>